<dbReference type="InterPro" id="IPR050525">
    <property type="entry name" value="ECM_Assembly_Org"/>
</dbReference>
<accession>A0A8S4PKZ8</accession>
<dbReference type="AlphaFoldDB" id="A0A8S4PKZ8"/>
<gene>
    <name evidence="3" type="ORF">OFUS_LOCUS18622</name>
</gene>
<comment type="caution">
    <text evidence="3">The sequence shown here is derived from an EMBL/GenBank/DDBJ whole genome shotgun (WGS) entry which is preliminary data.</text>
</comment>
<dbReference type="PANTHER" id="PTHR24020:SF87">
    <property type="entry name" value="COLLAGEN ALPHA-1(VI) CHAIN-LIKE"/>
    <property type="match status" value="1"/>
</dbReference>
<reference evidence="3" key="1">
    <citation type="submission" date="2022-03" db="EMBL/GenBank/DDBJ databases">
        <authorList>
            <person name="Martin C."/>
        </authorList>
    </citation>
    <scope>NUCLEOTIDE SEQUENCE</scope>
</reference>
<dbReference type="PROSITE" id="PS50234">
    <property type="entry name" value="VWFA"/>
    <property type="match status" value="2"/>
</dbReference>
<dbReference type="Gene3D" id="3.40.50.410">
    <property type="entry name" value="von Willebrand factor, type A domain"/>
    <property type="match status" value="2"/>
</dbReference>
<dbReference type="CDD" id="cd00198">
    <property type="entry name" value="vWFA"/>
    <property type="match status" value="1"/>
</dbReference>
<dbReference type="PANTHER" id="PTHR24020">
    <property type="entry name" value="COLLAGEN ALPHA"/>
    <property type="match status" value="1"/>
</dbReference>
<feature type="signal peptide" evidence="1">
    <location>
        <begin position="1"/>
        <end position="24"/>
    </location>
</feature>
<evidence type="ECO:0000256" key="1">
    <source>
        <dbReference type="SAM" id="SignalP"/>
    </source>
</evidence>
<dbReference type="SMART" id="SM00327">
    <property type="entry name" value="VWA"/>
    <property type="match status" value="1"/>
</dbReference>
<sequence length="447" mass="50408">MHMKWNMFWSLTVLIFIVLPLAKGQKGKLCGDVVFVLQTSCNLKGRIIDGMQSIMSGIAMKLTDHQNTTMSLITYSDNAAEVIAPRTPAKFQKTLSNDGIKRGDNCPNNTKAITAKALRLVDIQTSDRAKVVVILNDGISFDLKSNMDDTLEQTKAEIKRLNDNGVMFATYPLYDFIRADNDDKDLQLEYEFYNQILQMDPTTDNSDRFINALFNMEGFLCPAPDAPLTTTPKPCVPRLDLMYLIDRSKSIAPKNIEKVKQFLIALSKKIIGDSPETWIGAISYSHANFIKTELDIARHNSWEDIEKALRNMPTTTRKGTYTDEALAKARRELEKLDDNDNTRKQIPNLIILITDGVTNKYEYLSTDPKDQTKYTTFTTNQAKLLAPRERIKLGPTSGTDLMIVGLPNIPGKEMLQSTNEKKRELGQAKLDAGRCKRMAGLHQSKVW</sequence>
<dbReference type="Proteomes" id="UP000749559">
    <property type="component" value="Unassembled WGS sequence"/>
</dbReference>
<dbReference type="Pfam" id="PF00092">
    <property type="entry name" value="VWA"/>
    <property type="match status" value="2"/>
</dbReference>
<keyword evidence="1" id="KW-0732">Signal</keyword>
<evidence type="ECO:0000313" key="3">
    <source>
        <dbReference type="EMBL" id="CAH1793820.1"/>
    </source>
</evidence>
<organism evidence="3 4">
    <name type="scientific">Owenia fusiformis</name>
    <name type="common">Polychaete worm</name>
    <dbReference type="NCBI Taxonomy" id="6347"/>
    <lineage>
        <taxon>Eukaryota</taxon>
        <taxon>Metazoa</taxon>
        <taxon>Spiralia</taxon>
        <taxon>Lophotrochozoa</taxon>
        <taxon>Annelida</taxon>
        <taxon>Polychaeta</taxon>
        <taxon>Sedentaria</taxon>
        <taxon>Canalipalpata</taxon>
        <taxon>Sabellida</taxon>
        <taxon>Oweniida</taxon>
        <taxon>Oweniidae</taxon>
        <taxon>Owenia</taxon>
    </lineage>
</organism>
<feature type="domain" description="VWFA" evidence="2">
    <location>
        <begin position="32"/>
        <end position="166"/>
    </location>
</feature>
<proteinExistence type="predicted"/>
<dbReference type="InterPro" id="IPR036465">
    <property type="entry name" value="vWFA_dom_sf"/>
</dbReference>
<keyword evidence="4" id="KW-1185">Reference proteome</keyword>
<feature type="domain" description="VWFA" evidence="2">
    <location>
        <begin position="240"/>
        <end position="406"/>
    </location>
</feature>
<dbReference type="EMBL" id="CAIIXF020000009">
    <property type="protein sequence ID" value="CAH1793820.1"/>
    <property type="molecule type" value="Genomic_DNA"/>
</dbReference>
<name>A0A8S4PKZ8_OWEFU</name>
<evidence type="ECO:0000259" key="2">
    <source>
        <dbReference type="PROSITE" id="PS50234"/>
    </source>
</evidence>
<dbReference type="InterPro" id="IPR002035">
    <property type="entry name" value="VWF_A"/>
</dbReference>
<evidence type="ECO:0000313" key="4">
    <source>
        <dbReference type="Proteomes" id="UP000749559"/>
    </source>
</evidence>
<protein>
    <recommendedName>
        <fullName evidence="2">VWFA domain-containing protein</fullName>
    </recommendedName>
</protein>
<dbReference type="SUPFAM" id="SSF53300">
    <property type="entry name" value="vWA-like"/>
    <property type="match status" value="2"/>
</dbReference>
<dbReference type="OrthoDB" id="5973630at2759"/>
<feature type="chain" id="PRO_5035882751" description="VWFA domain-containing protein" evidence="1">
    <location>
        <begin position="25"/>
        <end position="447"/>
    </location>
</feature>